<evidence type="ECO:0000313" key="1">
    <source>
        <dbReference type="EMBL" id="MCP1999770.1"/>
    </source>
</evidence>
<sequence length="76" mass="8483">MQVPALPPQQPQPVISIVAVEQLLRAYGCAANVCGDEHGRVIATAANPRMQPEVDRRLQDVLRMQINTEPPRKSRR</sequence>
<dbReference type="EMBL" id="JALJZS010000002">
    <property type="protein sequence ID" value="MCP1999770.1"/>
    <property type="molecule type" value="Genomic_DNA"/>
</dbReference>
<comment type="caution">
    <text evidence="1">The sequence shown here is derived from an EMBL/GenBank/DDBJ whole genome shotgun (WGS) entry which is preliminary data.</text>
</comment>
<reference evidence="1" key="1">
    <citation type="submission" date="2022-03" db="EMBL/GenBank/DDBJ databases">
        <title>Interactions between chemoautotrophic and heterotrophic bacteria.</title>
        <authorList>
            <person name="Santoro A."/>
        </authorList>
    </citation>
    <scope>NUCLEOTIDE SEQUENCE</scope>
    <source>
        <strain evidence="1">Nb-106</strain>
    </source>
</reference>
<organism evidence="1 2">
    <name type="scientific">Nitrobacter winogradskyi</name>
    <name type="common">Nitrobacter agilis</name>
    <dbReference type="NCBI Taxonomy" id="913"/>
    <lineage>
        <taxon>Bacteria</taxon>
        <taxon>Pseudomonadati</taxon>
        <taxon>Pseudomonadota</taxon>
        <taxon>Alphaproteobacteria</taxon>
        <taxon>Hyphomicrobiales</taxon>
        <taxon>Nitrobacteraceae</taxon>
        <taxon>Nitrobacter</taxon>
    </lineage>
</organism>
<proteinExistence type="predicted"/>
<accession>A0ACC6ALC5</accession>
<gene>
    <name evidence="1" type="ORF">J2S34_002218</name>
</gene>
<protein>
    <submittedName>
        <fullName evidence="1">Uncharacterized protein</fullName>
    </submittedName>
</protein>
<evidence type="ECO:0000313" key="2">
    <source>
        <dbReference type="Proteomes" id="UP001205486"/>
    </source>
</evidence>
<keyword evidence="2" id="KW-1185">Reference proteome</keyword>
<name>A0ACC6ALC5_NITWI</name>
<dbReference type="Proteomes" id="UP001205486">
    <property type="component" value="Unassembled WGS sequence"/>
</dbReference>